<dbReference type="OrthoDB" id="10268103at2759"/>
<keyword evidence="2" id="KW-1185">Reference proteome</keyword>
<dbReference type="Proteomes" id="UP000187455">
    <property type="component" value="Unassembled WGS sequence"/>
</dbReference>
<dbReference type="Gene3D" id="3.10.25.10">
    <property type="entry name" value="Formyl transferase, C-terminal domain"/>
    <property type="match status" value="1"/>
</dbReference>
<comment type="caution">
    <text evidence="1">The sequence shown here is derived from an EMBL/GenBank/DDBJ whole genome shotgun (WGS) entry which is preliminary data.</text>
</comment>
<accession>A0A1R0H058</accession>
<evidence type="ECO:0000313" key="2">
    <source>
        <dbReference type="Proteomes" id="UP000187455"/>
    </source>
</evidence>
<sequence>MHKFGELMVQFMDVTAHLDSADPQLLASIPDSPWPQPGTVFFPASKRPAYAIIACANNSRIMVRKVRVANKSIVNISDFINGYHITSGSFKFK</sequence>
<reference evidence="1 2" key="1">
    <citation type="journal article" date="2016" name="Mol. Biol. Evol.">
        <title>Genome-Wide Survey of Gut Fungi (Harpellales) Reveals the First Horizontally Transferred Ubiquitin Gene from a Mosquito Host.</title>
        <authorList>
            <person name="Wang Y."/>
            <person name="White M.M."/>
            <person name="Kvist S."/>
            <person name="Moncalvo J.M."/>
        </authorList>
    </citation>
    <scope>NUCLEOTIDE SEQUENCE [LARGE SCALE GENOMIC DNA]</scope>
    <source>
        <strain evidence="1 2">ALG-7-W6</strain>
    </source>
</reference>
<proteinExistence type="predicted"/>
<dbReference type="GO" id="GO:0003824">
    <property type="term" value="F:catalytic activity"/>
    <property type="evidence" value="ECO:0007669"/>
    <property type="project" value="InterPro"/>
</dbReference>
<evidence type="ECO:0000313" key="1">
    <source>
        <dbReference type="EMBL" id="OLY82531.1"/>
    </source>
</evidence>
<dbReference type="EMBL" id="LSSL01001445">
    <property type="protein sequence ID" value="OLY82531.1"/>
    <property type="molecule type" value="Genomic_DNA"/>
</dbReference>
<dbReference type="STRING" id="133383.A0A1R0H058"/>
<organism evidence="1 2">
    <name type="scientific">Smittium mucronatum</name>
    <dbReference type="NCBI Taxonomy" id="133383"/>
    <lineage>
        <taxon>Eukaryota</taxon>
        <taxon>Fungi</taxon>
        <taxon>Fungi incertae sedis</taxon>
        <taxon>Zoopagomycota</taxon>
        <taxon>Kickxellomycotina</taxon>
        <taxon>Harpellomycetes</taxon>
        <taxon>Harpellales</taxon>
        <taxon>Legeriomycetaceae</taxon>
        <taxon>Smittium</taxon>
    </lineage>
</organism>
<dbReference type="InterPro" id="IPR037022">
    <property type="entry name" value="Formyl_trans_C_sf"/>
</dbReference>
<dbReference type="InterPro" id="IPR011034">
    <property type="entry name" value="Formyl_transferase-like_C_sf"/>
</dbReference>
<name>A0A1R0H058_9FUNG</name>
<gene>
    <name evidence="1" type="ORF">AYI68_g3349</name>
</gene>
<dbReference type="AlphaFoldDB" id="A0A1R0H058"/>
<protein>
    <submittedName>
        <fullName evidence="1">Uncharacterized protein</fullName>
    </submittedName>
</protein>
<dbReference type="SUPFAM" id="SSF50486">
    <property type="entry name" value="FMT C-terminal domain-like"/>
    <property type="match status" value="1"/>
</dbReference>